<dbReference type="GO" id="GO:0050660">
    <property type="term" value="F:flavin adenine dinucleotide binding"/>
    <property type="evidence" value="ECO:0007669"/>
    <property type="project" value="InterPro"/>
</dbReference>
<evidence type="ECO:0000313" key="7">
    <source>
        <dbReference type="EMBL" id="EHJ59549.1"/>
    </source>
</evidence>
<dbReference type="AlphaFoldDB" id="G6EGK2"/>
<dbReference type="Pfam" id="PF00732">
    <property type="entry name" value="GMC_oxred_N"/>
    <property type="match status" value="1"/>
</dbReference>
<proteinExistence type="inferred from homology"/>
<dbReference type="GO" id="GO:0016614">
    <property type="term" value="F:oxidoreductase activity, acting on CH-OH group of donors"/>
    <property type="evidence" value="ECO:0007669"/>
    <property type="project" value="InterPro"/>
</dbReference>
<evidence type="ECO:0000313" key="8">
    <source>
        <dbReference type="Proteomes" id="UP000004030"/>
    </source>
</evidence>
<name>G6EGK2_9SPHN</name>
<keyword evidence="3" id="KW-0285">Flavoprotein</keyword>
<evidence type="ECO:0000256" key="2">
    <source>
        <dbReference type="ARBA" id="ARBA00010790"/>
    </source>
</evidence>
<gene>
    <name evidence="7" type="ORF">NSU_3432</name>
</gene>
<dbReference type="PANTHER" id="PTHR11552">
    <property type="entry name" value="GLUCOSE-METHANOL-CHOLINE GMC OXIDOREDUCTASE"/>
    <property type="match status" value="1"/>
</dbReference>
<dbReference type="InterPro" id="IPR012132">
    <property type="entry name" value="GMC_OxRdtase"/>
</dbReference>
<evidence type="ECO:0000256" key="5">
    <source>
        <dbReference type="SAM" id="MobiDB-lite"/>
    </source>
</evidence>
<feature type="domain" description="Glucose-methanol-choline oxidoreductase N-terminal" evidence="6">
    <location>
        <begin position="4"/>
        <end position="129"/>
    </location>
</feature>
<comment type="caution">
    <text evidence="7">The sequence shown here is derived from an EMBL/GenBank/DDBJ whole genome shotgun (WGS) entry which is preliminary data.</text>
</comment>
<dbReference type="eggNOG" id="COG2303">
    <property type="taxonomic scope" value="Bacteria"/>
</dbReference>
<evidence type="ECO:0000259" key="6">
    <source>
        <dbReference type="Pfam" id="PF00732"/>
    </source>
</evidence>
<dbReference type="Proteomes" id="UP000004030">
    <property type="component" value="Unassembled WGS sequence"/>
</dbReference>
<dbReference type="Gene3D" id="3.50.50.60">
    <property type="entry name" value="FAD/NAD(P)-binding domain"/>
    <property type="match status" value="1"/>
</dbReference>
<dbReference type="InterPro" id="IPR036188">
    <property type="entry name" value="FAD/NAD-bd_sf"/>
</dbReference>
<comment type="similarity">
    <text evidence="2">Belongs to the GMC oxidoreductase family.</text>
</comment>
<protein>
    <submittedName>
        <fullName evidence="7">Choline dehydrogenase</fullName>
    </submittedName>
</protein>
<dbReference type="EMBL" id="AGFM01000055">
    <property type="protein sequence ID" value="EHJ59549.1"/>
    <property type="molecule type" value="Genomic_DNA"/>
</dbReference>
<dbReference type="PANTHER" id="PTHR11552:SF147">
    <property type="entry name" value="CHOLINE DEHYDROGENASE, MITOCHONDRIAL"/>
    <property type="match status" value="1"/>
</dbReference>
<comment type="cofactor">
    <cofactor evidence="1">
        <name>FAD</name>
        <dbReference type="ChEBI" id="CHEBI:57692"/>
    </cofactor>
</comment>
<evidence type="ECO:0000256" key="4">
    <source>
        <dbReference type="ARBA" id="ARBA00022827"/>
    </source>
</evidence>
<sequence>MQTFDYIIVGAGSAGCVLANRLSARPSARVLLIEAGLPDNSLMISMPKGFAKLVETTKYVRQFKTTPAADSWVRPETWPRGVMIGGSSSLNGMHYSHGQPEDFDAWVAQGCEGWGWDEISRCYREMEDNTVRRGRQCPPLADQSAPGTQSAG</sequence>
<organism evidence="7 8">
    <name type="scientific">Novosphingobium pentaromativorans US6-1</name>
    <dbReference type="NCBI Taxonomy" id="1088721"/>
    <lineage>
        <taxon>Bacteria</taxon>
        <taxon>Pseudomonadati</taxon>
        <taxon>Pseudomonadota</taxon>
        <taxon>Alphaproteobacteria</taxon>
        <taxon>Sphingomonadales</taxon>
        <taxon>Sphingomonadaceae</taxon>
        <taxon>Novosphingobium</taxon>
    </lineage>
</organism>
<keyword evidence="4" id="KW-0274">FAD</keyword>
<reference evidence="7 8" key="1">
    <citation type="journal article" date="2012" name="J. Bacteriol.">
        <title>Genome sequence of benzo(a)pyrene-degrading bacterium Novosphingobium pentaromativorans US6-1.</title>
        <authorList>
            <person name="Luo Y.R."/>
            <person name="Kang S.G."/>
            <person name="Kim S.J."/>
            <person name="Kim M.R."/>
            <person name="Li N."/>
            <person name="Lee J.H."/>
            <person name="Kwon K.K."/>
        </authorList>
    </citation>
    <scope>NUCLEOTIDE SEQUENCE [LARGE SCALE GENOMIC DNA]</scope>
    <source>
        <strain evidence="7 8">US6-1</strain>
    </source>
</reference>
<keyword evidence="8" id="KW-1185">Reference proteome</keyword>
<dbReference type="PATRIC" id="fig|1088721.3.peg.3385"/>
<dbReference type="SUPFAM" id="SSF51905">
    <property type="entry name" value="FAD/NAD(P)-binding domain"/>
    <property type="match status" value="1"/>
</dbReference>
<evidence type="ECO:0000256" key="3">
    <source>
        <dbReference type="ARBA" id="ARBA00022630"/>
    </source>
</evidence>
<dbReference type="Gene3D" id="3.30.560.10">
    <property type="entry name" value="Glucose Oxidase, domain 3"/>
    <property type="match status" value="1"/>
</dbReference>
<dbReference type="RefSeq" id="WP_007014340.1">
    <property type="nucleotide sequence ID" value="NZ_AGFM01000055.1"/>
</dbReference>
<dbReference type="InterPro" id="IPR000172">
    <property type="entry name" value="GMC_OxRdtase_N"/>
</dbReference>
<accession>G6EGK2</accession>
<feature type="region of interest" description="Disordered" evidence="5">
    <location>
        <begin position="131"/>
        <end position="152"/>
    </location>
</feature>
<evidence type="ECO:0000256" key="1">
    <source>
        <dbReference type="ARBA" id="ARBA00001974"/>
    </source>
</evidence>